<protein>
    <submittedName>
        <fullName evidence="2">AAA family ATPase</fullName>
    </submittedName>
</protein>
<feature type="domain" description="AAA+ ATPase" evidence="1">
    <location>
        <begin position="292"/>
        <end position="481"/>
    </location>
</feature>
<dbReference type="InterPro" id="IPR011704">
    <property type="entry name" value="ATPase_dyneun-rel_AAA"/>
</dbReference>
<comment type="caution">
    <text evidence="2">The sequence shown here is derived from an EMBL/GenBank/DDBJ whole genome shotgun (WGS) entry which is preliminary data.</text>
</comment>
<dbReference type="PANTHER" id="PTHR37291:SF1">
    <property type="entry name" value="TYPE IV METHYL-DIRECTED RESTRICTION ENZYME ECOKMCRB SUBUNIT"/>
    <property type="match status" value="1"/>
</dbReference>
<reference evidence="2 3" key="1">
    <citation type="submission" date="2021-06" db="EMBL/GenBank/DDBJ databases">
        <authorList>
            <person name="Lu T."/>
            <person name="Wang Q."/>
            <person name="Han X."/>
        </authorList>
    </citation>
    <scope>NUCLEOTIDE SEQUENCE [LARGE SCALE GENOMIC DNA]</scope>
    <source>
        <strain evidence="2 3">LAM0050</strain>
    </source>
</reference>
<dbReference type="SMART" id="SM00382">
    <property type="entry name" value="AAA"/>
    <property type="match status" value="1"/>
</dbReference>
<name>A0ABS6NLA2_9BURK</name>
<organism evidence="2 3">
    <name type="scientific">Advenella alkanexedens</name>
    <dbReference type="NCBI Taxonomy" id="1481665"/>
    <lineage>
        <taxon>Bacteria</taxon>
        <taxon>Pseudomonadati</taxon>
        <taxon>Pseudomonadota</taxon>
        <taxon>Betaproteobacteria</taxon>
        <taxon>Burkholderiales</taxon>
        <taxon>Alcaligenaceae</taxon>
    </lineage>
</organism>
<dbReference type="PANTHER" id="PTHR37291">
    <property type="entry name" value="5-METHYLCYTOSINE-SPECIFIC RESTRICTION ENZYME B"/>
    <property type="match status" value="1"/>
</dbReference>
<evidence type="ECO:0000313" key="2">
    <source>
        <dbReference type="EMBL" id="MBV4396410.1"/>
    </source>
</evidence>
<gene>
    <name evidence="2" type="ORF">KU392_03945</name>
</gene>
<dbReference type="InterPro" id="IPR052934">
    <property type="entry name" value="Methyl-DNA_Rec/Restrict_Enz"/>
</dbReference>
<dbReference type="Proteomes" id="UP000722165">
    <property type="component" value="Unassembled WGS sequence"/>
</dbReference>
<dbReference type="EMBL" id="JAHSPR010000002">
    <property type="protein sequence ID" value="MBV4396410.1"/>
    <property type="molecule type" value="Genomic_DNA"/>
</dbReference>
<dbReference type="Pfam" id="PF07728">
    <property type="entry name" value="AAA_5"/>
    <property type="match status" value="1"/>
</dbReference>
<dbReference type="InterPro" id="IPR003593">
    <property type="entry name" value="AAA+_ATPase"/>
</dbReference>
<sequence length="625" mass="71851">MARSNDSNSNKIYEIAKDFREKCLFDDCSLISGKGDIWKLENLQKIHNCFIAKPDTTATLTFIEKFENQIKPEGNEVIQLAAELLCVYFLFPSSVRGVQKRKVVNEVLGWVDSEPQQLRDDHPISKAFEYGLGSGGYGYNTRRPFELAFLITFMLGWKNLSLQEKQDKIGKPWEFQNYLDMIQIPESLDDSRSYNAGSCQIRHMLLHLLFPESFENIATNNHKRQIIDKFSGLIENEVTENQDLNLFNIRAKLENLIPGKELDFYKDPLRAAWYDETTDASEDIAPVEALLIKKQIVLYGPPGTGKTYRAKQLAEKVIRAAALDNWTAAQYFESEAEIKKAILNNTHRLQLHPSYGYEDFVRGLHINAEGATEYRLGYLPELIKKIEDQKKSGEKAGGLPHVLILDEMNRTDLSRMLGECFSLLEDRDQTIDLPARNSNGTTLTLRIPDNLFVIGTMNLIDQSIEQIDFALRRRFLWLSCPFNADALLVAAESRWKERKRDKNALPSWERVEPDFQRLAVSASNLNNKIKNSQLLGSQYEIGHTYFLDIVDFLYKFIDNSSSRKNNHLWNNKGNALEPVYLLWKLSLQPLLEQYLMGYDTNARNEELKGLSEVFLKAGDWDDSRS</sequence>
<keyword evidence="3" id="KW-1185">Reference proteome</keyword>
<evidence type="ECO:0000259" key="1">
    <source>
        <dbReference type="SMART" id="SM00382"/>
    </source>
</evidence>
<evidence type="ECO:0000313" key="3">
    <source>
        <dbReference type="Proteomes" id="UP000722165"/>
    </source>
</evidence>
<dbReference type="RefSeq" id="WP_217734620.1">
    <property type="nucleotide sequence ID" value="NZ_JAHSPR010000002.1"/>
</dbReference>
<accession>A0ABS6NLA2</accession>
<proteinExistence type="predicted"/>